<dbReference type="HAMAP" id="MF_01543">
    <property type="entry name" value="FTHFS"/>
    <property type="match status" value="1"/>
</dbReference>
<keyword evidence="10" id="KW-0368">Histidine biosynthesis</keyword>
<dbReference type="FunFam" id="3.40.50.300:FF:001522">
    <property type="entry name" value="Probable MIS1-C1-tetrahydrofolate synthase, mitochondrial"/>
    <property type="match status" value="1"/>
</dbReference>
<protein>
    <recommendedName>
        <fullName evidence="15">Formate--tetrahydrofolate ligase</fullName>
        <ecNumber evidence="3">6.3.4.3</ecNumber>
    </recommendedName>
    <alternativeName>
        <fullName evidence="16">10-formyletrahydrofolate synthetase</fullName>
    </alternativeName>
</protein>
<dbReference type="Proteomes" id="UP001054857">
    <property type="component" value="Unassembled WGS sequence"/>
</dbReference>
<dbReference type="GO" id="GO:0005829">
    <property type="term" value="C:cytosol"/>
    <property type="evidence" value="ECO:0007669"/>
    <property type="project" value="UniProtKB-ARBA"/>
</dbReference>
<evidence type="ECO:0000256" key="15">
    <source>
        <dbReference type="ARBA" id="ARBA00070564"/>
    </source>
</evidence>
<dbReference type="PROSITE" id="PS00721">
    <property type="entry name" value="FTHFS_1"/>
    <property type="match status" value="1"/>
</dbReference>
<evidence type="ECO:0000256" key="9">
    <source>
        <dbReference type="ARBA" id="ARBA00022840"/>
    </source>
</evidence>
<reference evidence="17 18" key="1">
    <citation type="journal article" date="2021" name="Sci. Rep.">
        <title>Genome sequencing of the multicellular alga Astrephomene provides insights into convergent evolution of germ-soma differentiation.</title>
        <authorList>
            <person name="Yamashita S."/>
            <person name="Yamamoto K."/>
            <person name="Matsuzaki R."/>
            <person name="Suzuki S."/>
            <person name="Yamaguchi H."/>
            <person name="Hirooka S."/>
            <person name="Minakuchi Y."/>
            <person name="Miyagishima S."/>
            <person name="Kawachi M."/>
            <person name="Toyoda A."/>
            <person name="Nozaki H."/>
        </authorList>
    </citation>
    <scope>NUCLEOTIDE SEQUENCE [LARGE SCALE GENOMIC DNA]</scope>
    <source>
        <strain evidence="17 18">NIES-4017</strain>
    </source>
</reference>
<evidence type="ECO:0000256" key="16">
    <source>
        <dbReference type="ARBA" id="ARBA00083647"/>
    </source>
</evidence>
<sequence length="638" mass="68193">MTGPEFKPLLPVKQPVPSDIEIAQSVEPVHIAKIAEAVGLLPEEFDLYGIHKAKVKLSVRDRLADAPNGKYVVVAGITPTPLGEGKSTTTIGLCQALGAYLDKKVLTCVRQPSQGPTFGIKGGAAGGGYSQVIPMEEMNLHLTGDIHAITAANNLLAAAIDVRMFHERTQTDEALFNRLCPADKQGKRRFAPVMLRRLAKLGITKTDPEELTPEERRDFARLDLDPASITWRRVIDTNDRFLRSITVGQGTEERGQTRGTGFDITVSSEIMAVLALATDLADMRERLGRMVVGNDSKGRPVTADDLGAGGALTVLMKDAILPTLMQTLERTPVLVHAGPFANIAHGNSSVVSDQIGLKLVGPEGYVVTEAGFGADIGMEKFMNIKCRASGLTPDCVVLVATVRALKMHGGGPPVVAGTPLHHDYTTENVPLVSAGCCNLVRHIQNARKYGVPVVVAVNRFASDTDAELEAVRAAALEAGASAAVICAHHGLGGAGAVELGQAVIAACSPETKPEFKFLYDVNLSIKEKIEIIAREMYHASGVEYKPEAEAQIEKYTRMGFDKLPICMAKTQYSFSHDASLKGAPSGFILPIRDVRASVGAGFLYPLVGNMMTMPGLPTRPCFYDIDLDPATGKIVGLS</sequence>
<evidence type="ECO:0000256" key="1">
    <source>
        <dbReference type="ARBA" id="ARBA00004777"/>
    </source>
</evidence>
<evidence type="ECO:0000256" key="14">
    <source>
        <dbReference type="ARBA" id="ARBA00061363"/>
    </source>
</evidence>
<dbReference type="AlphaFoldDB" id="A0AAD3DLE4"/>
<dbReference type="FunFam" id="3.40.50.300:FF:000245">
    <property type="entry name" value="C-1-tetrahydrofolate synthase, cytoplasmic"/>
    <property type="match status" value="1"/>
</dbReference>
<gene>
    <name evidence="17" type="ORF">Agub_g5136</name>
</gene>
<comment type="catalytic activity">
    <reaction evidence="13">
        <text>(6R)-5,10-methylene-5,6,7,8-tetrahydrofolate + NADP(+) = (6R)-5,10-methenyltetrahydrofolate + NADPH</text>
        <dbReference type="Rhea" id="RHEA:22812"/>
        <dbReference type="ChEBI" id="CHEBI:15636"/>
        <dbReference type="ChEBI" id="CHEBI:57455"/>
        <dbReference type="ChEBI" id="CHEBI:57783"/>
        <dbReference type="ChEBI" id="CHEBI:58349"/>
        <dbReference type="EC" id="1.5.1.5"/>
    </reaction>
</comment>
<dbReference type="InterPro" id="IPR027417">
    <property type="entry name" value="P-loop_NTPase"/>
</dbReference>
<dbReference type="Gene3D" id="3.40.50.300">
    <property type="entry name" value="P-loop containing nucleotide triphosphate hydrolases"/>
    <property type="match status" value="2"/>
</dbReference>
<dbReference type="GO" id="GO:0004329">
    <property type="term" value="F:formate-tetrahydrofolate ligase activity"/>
    <property type="evidence" value="ECO:0007669"/>
    <property type="project" value="UniProtKB-EC"/>
</dbReference>
<comment type="catalytic activity">
    <reaction evidence="12">
        <text>(6S)-5,6,7,8-tetrahydrofolate + formate + ATP = (6R)-10-formyltetrahydrofolate + ADP + phosphate</text>
        <dbReference type="Rhea" id="RHEA:20221"/>
        <dbReference type="ChEBI" id="CHEBI:15740"/>
        <dbReference type="ChEBI" id="CHEBI:30616"/>
        <dbReference type="ChEBI" id="CHEBI:43474"/>
        <dbReference type="ChEBI" id="CHEBI:57453"/>
        <dbReference type="ChEBI" id="CHEBI:195366"/>
        <dbReference type="ChEBI" id="CHEBI:456216"/>
        <dbReference type="EC" id="6.3.4.3"/>
    </reaction>
</comment>
<comment type="caution">
    <text evidence="17">The sequence shown here is derived from an EMBL/GenBank/DDBJ whole genome shotgun (WGS) entry which is preliminary data.</text>
</comment>
<evidence type="ECO:0000256" key="11">
    <source>
        <dbReference type="ARBA" id="ARBA00023167"/>
    </source>
</evidence>
<comment type="similarity">
    <text evidence="14">Belongs to the formate--tetrahydrofolate ligase family.</text>
</comment>
<keyword evidence="11" id="KW-0486">Methionine biosynthesis</keyword>
<dbReference type="GO" id="GO:0009257">
    <property type="term" value="P:10-formyltetrahydrofolate biosynthetic process"/>
    <property type="evidence" value="ECO:0007669"/>
    <property type="project" value="UniProtKB-ARBA"/>
</dbReference>
<evidence type="ECO:0000313" key="17">
    <source>
        <dbReference type="EMBL" id="GFR43990.1"/>
    </source>
</evidence>
<evidence type="ECO:0000256" key="2">
    <source>
        <dbReference type="ARBA" id="ARBA00011738"/>
    </source>
</evidence>
<evidence type="ECO:0000256" key="8">
    <source>
        <dbReference type="ARBA" id="ARBA00022755"/>
    </source>
</evidence>
<evidence type="ECO:0000256" key="3">
    <source>
        <dbReference type="ARBA" id="ARBA00012295"/>
    </source>
</evidence>
<comment type="pathway">
    <text evidence="1">One-carbon metabolism; tetrahydrofolate interconversion.</text>
</comment>
<keyword evidence="9" id="KW-0067">ATP-binding</keyword>
<dbReference type="Gene3D" id="1.10.8.770">
    <property type="match status" value="1"/>
</dbReference>
<dbReference type="CDD" id="cd00477">
    <property type="entry name" value="FTHFS"/>
    <property type="match status" value="1"/>
</dbReference>
<dbReference type="SUPFAM" id="SSF52540">
    <property type="entry name" value="P-loop containing nucleoside triphosphate hydrolases"/>
    <property type="match status" value="1"/>
</dbReference>
<dbReference type="GO" id="GO:0046655">
    <property type="term" value="P:folic acid metabolic process"/>
    <property type="evidence" value="ECO:0007669"/>
    <property type="project" value="UniProtKB-ARBA"/>
</dbReference>
<dbReference type="Pfam" id="PF01268">
    <property type="entry name" value="FTHFS"/>
    <property type="match status" value="1"/>
</dbReference>
<name>A0AAD3DLE4_9CHLO</name>
<dbReference type="InterPro" id="IPR000559">
    <property type="entry name" value="Formate_THF_ligase"/>
</dbReference>
<dbReference type="GO" id="GO:0006164">
    <property type="term" value="P:purine nucleotide biosynthetic process"/>
    <property type="evidence" value="ECO:0007669"/>
    <property type="project" value="UniProtKB-KW"/>
</dbReference>
<evidence type="ECO:0000256" key="10">
    <source>
        <dbReference type="ARBA" id="ARBA00023102"/>
    </source>
</evidence>
<dbReference type="GO" id="GO:0016787">
    <property type="term" value="F:hydrolase activity"/>
    <property type="evidence" value="ECO:0007669"/>
    <property type="project" value="UniProtKB-ARBA"/>
</dbReference>
<dbReference type="FunFam" id="3.10.410.10:FF:000001">
    <property type="entry name" value="Putative formate--tetrahydrofolate ligase"/>
    <property type="match status" value="1"/>
</dbReference>
<keyword evidence="5" id="KW-0436">Ligase</keyword>
<dbReference type="InterPro" id="IPR020628">
    <property type="entry name" value="Formate_THF_ligase_CS"/>
</dbReference>
<dbReference type="Gene3D" id="3.10.410.10">
    <property type="entry name" value="Formyltetrahydrofolate synthetase, domain 3"/>
    <property type="match status" value="1"/>
</dbReference>
<evidence type="ECO:0000256" key="13">
    <source>
        <dbReference type="ARBA" id="ARBA00052194"/>
    </source>
</evidence>
<evidence type="ECO:0000313" key="18">
    <source>
        <dbReference type="Proteomes" id="UP001054857"/>
    </source>
</evidence>
<proteinExistence type="inferred from homology"/>
<dbReference type="EC" id="6.3.4.3" evidence="3"/>
<keyword evidence="6" id="KW-0028">Amino-acid biosynthesis</keyword>
<dbReference type="FunFam" id="1.10.8.770:FF:000001">
    <property type="entry name" value="Methylenetetrahydrofolate dehydrogenase (NADP+ dependent) 1 like"/>
    <property type="match status" value="1"/>
</dbReference>
<evidence type="ECO:0000256" key="7">
    <source>
        <dbReference type="ARBA" id="ARBA00022741"/>
    </source>
</evidence>
<keyword evidence="8" id="KW-0658">Purine biosynthesis</keyword>
<evidence type="ECO:0000256" key="4">
    <source>
        <dbReference type="ARBA" id="ARBA00022563"/>
    </source>
</evidence>
<keyword evidence="18" id="KW-1185">Reference proteome</keyword>
<dbReference type="GO" id="GO:0005524">
    <property type="term" value="F:ATP binding"/>
    <property type="evidence" value="ECO:0007669"/>
    <property type="project" value="UniProtKB-KW"/>
</dbReference>
<dbReference type="GO" id="GO:0009086">
    <property type="term" value="P:methionine biosynthetic process"/>
    <property type="evidence" value="ECO:0007669"/>
    <property type="project" value="UniProtKB-KW"/>
</dbReference>
<keyword evidence="4" id="KW-0554">One-carbon metabolism</keyword>
<keyword evidence="7" id="KW-0547">Nucleotide-binding</keyword>
<accession>A0AAD3DLE4</accession>
<dbReference type="GO" id="GO:0035999">
    <property type="term" value="P:tetrahydrofolate interconversion"/>
    <property type="evidence" value="ECO:0007669"/>
    <property type="project" value="UniProtKB-ARBA"/>
</dbReference>
<evidence type="ECO:0000256" key="5">
    <source>
        <dbReference type="ARBA" id="ARBA00022598"/>
    </source>
</evidence>
<dbReference type="EMBL" id="BMAR01000006">
    <property type="protein sequence ID" value="GFR43990.1"/>
    <property type="molecule type" value="Genomic_DNA"/>
</dbReference>
<dbReference type="GO" id="GO:0000105">
    <property type="term" value="P:L-histidine biosynthetic process"/>
    <property type="evidence" value="ECO:0007669"/>
    <property type="project" value="UniProtKB-KW"/>
</dbReference>
<evidence type="ECO:0000256" key="12">
    <source>
        <dbReference type="ARBA" id="ARBA00049033"/>
    </source>
</evidence>
<dbReference type="GO" id="GO:0004488">
    <property type="term" value="F:methylenetetrahydrofolate dehydrogenase (NADP+) activity"/>
    <property type="evidence" value="ECO:0007669"/>
    <property type="project" value="UniProtKB-EC"/>
</dbReference>
<dbReference type="PROSITE" id="PS00722">
    <property type="entry name" value="FTHFS_2"/>
    <property type="match status" value="1"/>
</dbReference>
<comment type="subunit">
    <text evidence="2">Homodimer.</text>
</comment>
<evidence type="ECO:0000256" key="6">
    <source>
        <dbReference type="ARBA" id="ARBA00022605"/>
    </source>
</evidence>
<organism evidence="17 18">
    <name type="scientific">Astrephomene gubernaculifera</name>
    <dbReference type="NCBI Taxonomy" id="47775"/>
    <lineage>
        <taxon>Eukaryota</taxon>
        <taxon>Viridiplantae</taxon>
        <taxon>Chlorophyta</taxon>
        <taxon>core chlorophytes</taxon>
        <taxon>Chlorophyceae</taxon>
        <taxon>CS clade</taxon>
        <taxon>Chlamydomonadales</taxon>
        <taxon>Astrephomenaceae</taxon>
        <taxon>Astrephomene</taxon>
    </lineage>
</organism>